<evidence type="ECO:0000256" key="4">
    <source>
        <dbReference type="ARBA" id="ARBA00022692"/>
    </source>
</evidence>
<dbReference type="GO" id="GO:0005886">
    <property type="term" value="C:plasma membrane"/>
    <property type="evidence" value="ECO:0007669"/>
    <property type="project" value="UniProtKB-SubCell"/>
</dbReference>
<feature type="transmembrane region" description="Helical" evidence="9">
    <location>
        <begin position="58"/>
        <end position="81"/>
    </location>
</feature>
<keyword evidence="3" id="KW-0488">Methylation</keyword>
<feature type="domain" description="VWFA" evidence="11">
    <location>
        <begin position="102"/>
        <end position="315"/>
    </location>
</feature>
<feature type="domain" description="HAMP" evidence="12">
    <location>
        <begin position="82"/>
        <end position="134"/>
    </location>
</feature>
<feature type="domain" description="Methyl-accepting transducer" evidence="10">
    <location>
        <begin position="139"/>
        <end position="368"/>
    </location>
</feature>
<gene>
    <name evidence="13" type="ORF">H8N03_04175</name>
</gene>
<evidence type="ECO:0000256" key="8">
    <source>
        <dbReference type="PROSITE-ProRule" id="PRU00284"/>
    </source>
</evidence>
<evidence type="ECO:0000256" key="7">
    <source>
        <dbReference type="ARBA" id="ARBA00029447"/>
    </source>
</evidence>
<name>A0A923MPE2_9BURK</name>
<dbReference type="InterPro" id="IPR033480">
    <property type="entry name" value="sCache_2"/>
</dbReference>
<evidence type="ECO:0000313" key="14">
    <source>
        <dbReference type="Proteomes" id="UP000608513"/>
    </source>
</evidence>
<evidence type="ECO:0000256" key="6">
    <source>
        <dbReference type="ARBA" id="ARBA00023136"/>
    </source>
</evidence>
<evidence type="ECO:0000256" key="9">
    <source>
        <dbReference type="SAM" id="Phobius"/>
    </source>
</evidence>
<dbReference type="GO" id="GO:0006935">
    <property type="term" value="P:chemotaxis"/>
    <property type="evidence" value="ECO:0007669"/>
    <property type="project" value="TreeGrafter"/>
</dbReference>
<evidence type="ECO:0000256" key="1">
    <source>
        <dbReference type="ARBA" id="ARBA00004651"/>
    </source>
</evidence>
<dbReference type="SUPFAM" id="SSF58104">
    <property type="entry name" value="Methyl-accepting chemotaxis protein (MCP) signaling domain"/>
    <property type="match status" value="1"/>
</dbReference>
<dbReference type="Pfam" id="PF00015">
    <property type="entry name" value="MCPsignal"/>
    <property type="match status" value="1"/>
</dbReference>
<reference evidence="13" key="1">
    <citation type="submission" date="2020-08" db="EMBL/GenBank/DDBJ databases">
        <title>Ramlibacter sp. USB13 16S ribosomal RNA gene genome sequencing and assembly.</title>
        <authorList>
            <person name="Kang M."/>
        </authorList>
    </citation>
    <scope>NUCLEOTIDE SEQUENCE</scope>
    <source>
        <strain evidence="13">USB13</strain>
    </source>
</reference>
<comment type="caution">
    <text evidence="13">The sequence shown here is derived from an EMBL/GenBank/DDBJ whole genome shotgun (WGS) entry which is preliminary data.</text>
</comment>
<evidence type="ECO:0000259" key="11">
    <source>
        <dbReference type="PROSITE" id="PS50234"/>
    </source>
</evidence>
<dbReference type="GO" id="GO:0004888">
    <property type="term" value="F:transmembrane signaling receptor activity"/>
    <property type="evidence" value="ECO:0007669"/>
    <property type="project" value="TreeGrafter"/>
</dbReference>
<dbReference type="InterPro" id="IPR051310">
    <property type="entry name" value="MCP_chemotaxis"/>
</dbReference>
<dbReference type="FunFam" id="1.10.287.950:FF:000001">
    <property type="entry name" value="Methyl-accepting chemotaxis sensory transducer"/>
    <property type="match status" value="1"/>
</dbReference>
<dbReference type="GO" id="GO:0007165">
    <property type="term" value="P:signal transduction"/>
    <property type="evidence" value="ECO:0007669"/>
    <property type="project" value="UniProtKB-KW"/>
</dbReference>
<comment type="subcellular location">
    <subcellularLocation>
        <location evidence="1">Cell membrane</location>
        <topology evidence="1">Multi-pass membrane protein</topology>
    </subcellularLocation>
</comment>
<dbReference type="InterPro" id="IPR004089">
    <property type="entry name" value="MCPsignal_dom"/>
</dbReference>
<dbReference type="PROSITE" id="PS50111">
    <property type="entry name" value="CHEMOTAXIS_TRANSDUC_2"/>
    <property type="match status" value="1"/>
</dbReference>
<dbReference type="Pfam" id="PF00672">
    <property type="entry name" value="HAMP"/>
    <property type="match status" value="1"/>
</dbReference>
<dbReference type="Proteomes" id="UP000608513">
    <property type="component" value="Unassembled WGS sequence"/>
</dbReference>
<keyword evidence="14" id="KW-1185">Reference proteome</keyword>
<dbReference type="AlphaFoldDB" id="A0A923MPE2"/>
<dbReference type="RefSeq" id="WP_187074845.1">
    <property type="nucleotide sequence ID" value="NZ_JACORT010000001.1"/>
</dbReference>
<feature type="transmembrane region" description="Helical" evidence="9">
    <location>
        <begin position="32"/>
        <end position="52"/>
    </location>
</feature>
<keyword evidence="5 9" id="KW-1133">Transmembrane helix</keyword>
<protein>
    <submittedName>
        <fullName evidence="13">Cache domain-containing protein</fullName>
    </submittedName>
</protein>
<dbReference type="Pfam" id="PF17200">
    <property type="entry name" value="sCache_2"/>
    <property type="match status" value="1"/>
</dbReference>
<keyword evidence="2" id="KW-1003">Cell membrane</keyword>
<dbReference type="EMBL" id="JACORT010000001">
    <property type="protein sequence ID" value="MBC5782129.1"/>
    <property type="molecule type" value="Genomic_DNA"/>
</dbReference>
<dbReference type="PANTHER" id="PTHR43531">
    <property type="entry name" value="PROTEIN ICFG"/>
    <property type="match status" value="1"/>
</dbReference>
<keyword evidence="4 9" id="KW-0812">Transmembrane</keyword>
<dbReference type="SMART" id="SM00304">
    <property type="entry name" value="HAMP"/>
    <property type="match status" value="1"/>
</dbReference>
<evidence type="ECO:0000256" key="3">
    <source>
        <dbReference type="ARBA" id="ARBA00022481"/>
    </source>
</evidence>
<keyword evidence="6 9" id="KW-0472">Membrane</keyword>
<evidence type="ECO:0000256" key="2">
    <source>
        <dbReference type="ARBA" id="ARBA00022475"/>
    </source>
</evidence>
<dbReference type="Gene3D" id="1.10.287.950">
    <property type="entry name" value="Methyl-accepting chemotaxis protein"/>
    <property type="match status" value="1"/>
</dbReference>
<dbReference type="SMART" id="SM00283">
    <property type="entry name" value="MA"/>
    <property type="match status" value="1"/>
</dbReference>
<dbReference type="PROSITE" id="PS50234">
    <property type="entry name" value="VWFA"/>
    <property type="match status" value="1"/>
</dbReference>
<dbReference type="PROSITE" id="PS50885">
    <property type="entry name" value="HAMP"/>
    <property type="match status" value="1"/>
</dbReference>
<evidence type="ECO:0000259" key="12">
    <source>
        <dbReference type="PROSITE" id="PS50885"/>
    </source>
</evidence>
<dbReference type="CDD" id="cd11386">
    <property type="entry name" value="MCP_signal"/>
    <property type="match status" value="1"/>
</dbReference>
<evidence type="ECO:0000259" key="10">
    <source>
        <dbReference type="PROSITE" id="PS50111"/>
    </source>
</evidence>
<dbReference type="Gene3D" id="3.30.450.20">
    <property type="entry name" value="PAS domain"/>
    <property type="match status" value="1"/>
</dbReference>
<sequence>MTTHALPTALSPDAAARLPLAERGRTYLSVRIAAVLGAIGVLVAALTVLAAWQLQGPAAIAALLLGGLALVGLALTAAWLLRGLVGPLGPLTAATARLGTGDLTVVVDPRSAGELRPLAGALLQVREHLLRVVSQVRTGTTNVALNAAVIHRDNEALSQRTDTQADSLQETAASMEQLTAVVRQNAGTAQEAHALARTATDRATGGGEVMREVVQTMDSIRASSRSIQDIIGVIDGIAFQTNILALNAAVEAARAGEQGRGFAVVAAEVRMLAQRCAEAAREIKALISASVHKVDTGGARVDEASAAMAEIVESVQRVAHMIGQMDAASQEQSSGIDTINLAISRIDSTTQENAAFVKAAARTAAALQERAVTLQQSVAGFDLGQREHGSAEDAVDLVRRGCELLRARGRDALLADVNRLDAGSLIDRDLYLIVLDENGIFIAHGNNPGRLGKGPEVRDIDGKAFGTEFVRVALERGQGWVDYKWVHPVTGEVSVKSGFVRHEGGLVLACAITK</sequence>
<dbReference type="PANTHER" id="PTHR43531:SF14">
    <property type="entry name" value="METHYL-ACCEPTING CHEMOTAXIS PROTEIN I-RELATED"/>
    <property type="match status" value="1"/>
</dbReference>
<proteinExistence type="inferred from homology"/>
<dbReference type="InterPro" id="IPR003660">
    <property type="entry name" value="HAMP_dom"/>
</dbReference>
<accession>A0A923MPE2</accession>
<organism evidence="13 14">
    <name type="scientific">Ramlibacter cellulosilyticus</name>
    <dbReference type="NCBI Taxonomy" id="2764187"/>
    <lineage>
        <taxon>Bacteria</taxon>
        <taxon>Pseudomonadati</taxon>
        <taxon>Pseudomonadota</taxon>
        <taxon>Betaproteobacteria</taxon>
        <taxon>Burkholderiales</taxon>
        <taxon>Comamonadaceae</taxon>
        <taxon>Ramlibacter</taxon>
    </lineage>
</organism>
<dbReference type="InterPro" id="IPR002035">
    <property type="entry name" value="VWF_A"/>
</dbReference>
<evidence type="ECO:0000313" key="13">
    <source>
        <dbReference type="EMBL" id="MBC5782129.1"/>
    </source>
</evidence>
<evidence type="ECO:0000256" key="5">
    <source>
        <dbReference type="ARBA" id="ARBA00022989"/>
    </source>
</evidence>
<comment type="similarity">
    <text evidence="7">Belongs to the methyl-accepting chemotaxis (MCP) protein family.</text>
</comment>
<keyword evidence="8" id="KW-0807">Transducer</keyword>